<dbReference type="RefSeq" id="WP_015860849.1">
    <property type="nucleotide sequence ID" value="NC_012796.1"/>
</dbReference>
<dbReference type="SUPFAM" id="SSF53187">
    <property type="entry name" value="Zn-dependent exopeptidases"/>
    <property type="match status" value="1"/>
</dbReference>
<keyword evidence="4" id="KW-0479">Metal-binding</keyword>
<accession>C4XSE3</accession>
<sequence>MMDRRRVLSFLAVAGGLAWLRPSALFAASADELAGEGQAELTGGNVAKALVLLHEAESKDPRNDRVQALLGRAYFQQGDARTALTHFTRAVRLNPEDTLSRLLADTISQFPMPAAKVGSGREPSPSRSRPSRLAQDAKAEREALAKGAGKSTRQGPWRVLLDAGHGGLDAGAAVGGLREADVTLDLALRLARALAPARNEVIIHLTRTADVSLPGWARAGLAGFYGADLLVSLHAARVSDPAAMGIAAYGYGREPSDAQAALVARVENAAYGPGASWKSRGGEGLFLAAANNAVGQDRFARGLELARAFMRAMPAAAPLPTRVAGSAPLKLLEEADAPALLLETGFLSNADDAAALGSPDKRQALAQALADAFLAALRGVKMPPAAGRG</sequence>
<feature type="compositionally biased region" description="Basic and acidic residues" evidence="6">
    <location>
        <begin position="135"/>
        <end position="144"/>
    </location>
</feature>
<dbReference type="SUPFAM" id="SSF48452">
    <property type="entry name" value="TPR-like"/>
    <property type="match status" value="1"/>
</dbReference>
<dbReference type="Proteomes" id="UP000009071">
    <property type="component" value="Chromosome"/>
</dbReference>
<dbReference type="PROSITE" id="PS51318">
    <property type="entry name" value="TAT"/>
    <property type="match status" value="1"/>
</dbReference>
<dbReference type="eggNOG" id="COG0860">
    <property type="taxonomic scope" value="Bacteria"/>
</dbReference>
<evidence type="ECO:0000313" key="8">
    <source>
        <dbReference type="EMBL" id="BAH75665.1"/>
    </source>
</evidence>
<dbReference type="InterPro" id="IPR019734">
    <property type="entry name" value="TPR_rpt"/>
</dbReference>
<feature type="compositionally biased region" description="Low complexity" evidence="6">
    <location>
        <begin position="123"/>
        <end position="132"/>
    </location>
</feature>
<keyword evidence="9" id="KW-1185">Reference proteome</keyword>
<dbReference type="InterPro" id="IPR011990">
    <property type="entry name" value="TPR-like_helical_dom_sf"/>
</dbReference>
<dbReference type="HOGENOM" id="CLU_723055_0_0_7"/>
<evidence type="ECO:0000256" key="6">
    <source>
        <dbReference type="SAM" id="MobiDB-lite"/>
    </source>
</evidence>
<evidence type="ECO:0000259" key="7">
    <source>
        <dbReference type="SMART" id="SM00646"/>
    </source>
</evidence>
<evidence type="ECO:0000256" key="1">
    <source>
        <dbReference type="ARBA" id="ARBA00001561"/>
    </source>
</evidence>
<dbReference type="Gene3D" id="3.40.630.40">
    <property type="entry name" value="Zn-dependent exopeptidases"/>
    <property type="match status" value="1"/>
</dbReference>
<gene>
    <name evidence="8" type="ordered locus">DMR_21740</name>
</gene>
<dbReference type="InterPro" id="IPR006311">
    <property type="entry name" value="TAT_signal"/>
</dbReference>
<keyword evidence="4" id="KW-0411">Iron-sulfur</keyword>
<comment type="catalytic activity">
    <reaction evidence="1">
        <text>Hydrolyzes the link between N-acetylmuramoyl residues and L-amino acid residues in certain cell-wall glycopeptides.</text>
        <dbReference type="EC" id="3.5.1.28"/>
    </reaction>
</comment>
<dbReference type="OrthoDB" id="5448020at2"/>
<evidence type="ECO:0000313" key="9">
    <source>
        <dbReference type="Proteomes" id="UP000009071"/>
    </source>
</evidence>
<dbReference type="GO" id="GO:0051536">
    <property type="term" value="F:iron-sulfur cluster binding"/>
    <property type="evidence" value="ECO:0007669"/>
    <property type="project" value="UniProtKB-KW"/>
</dbReference>
<dbReference type="SMART" id="SM00028">
    <property type="entry name" value="TPR"/>
    <property type="match status" value="2"/>
</dbReference>
<reference evidence="8 9" key="1">
    <citation type="journal article" date="2009" name="Genome Res.">
        <title>Whole genome sequence of Desulfovibrio magneticus strain RS-1 revealed common gene clusters in magnetotactic bacteria.</title>
        <authorList>
            <person name="Nakazawa H."/>
            <person name="Arakaki A."/>
            <person name="Narita-Yamada S."/>
            <person name="Yashiro I."/>
            <person name="Jinno K."/>
            <person name="Aoki N."/>
            <person name="Tsuruyama A."/>
            <person name="Okamura Y."/>
            <person name="Tanikawa S."/>
            <person name="Fujita N."/>
            <person name="Takeyama H."/>
            <person name="Matsunaga T."/>
        </authorList>
    </citation>
    <scope>NUCLEOTIDE SEQUENCE [LARGE SCALE GENOMIC DNA]</scope>
    <source>
        <strain evidence="9">ATCC 700980 / DSM 13731 / RS-1</strain>
    </source>
</reference>
<keyword evidence="5" id="KW-0802">TPR repeat</keyword>
<evidence type="ECO:0000256" key="3">
    <source>
        <dbReference type="ARBA" id="ARBA00022801"/>
    </source>
</evidence>
<dbReference type="PANTHER" id="PTHR30404">
    <property type="entry name" value="N-ACETYLMURAMOYL-L-ALANINE AMIDASE"/>
    <property type="match status" value="1"/>
</dbReference>
<keyword evidence="3" id="KW-0378">Hydrolase</keyword>
<dbReference type="EC" id="3.5.1.28" evidence="2"/>
<dbReference type="AlphaFoldDB" id="C4XSE3"/>
<dbReference type="GO" id="GO:0030288">
    <property type="term" value="C:outer membrane-bounded periplasmic space"/>
    <property type="evidence" value="ECO:0007669"/>
    <property type="project" value="TreeGrafter"/>
</dbReference>
<dbReference type="InterPro" id="IPR002508">
    <property type="entry name" value="MurNAc-LAA_cat"/>
</dbReference>
<proteinExistence type="predicted"/>
<dbReference type="EMBL" id="AP010904">
    <property type="protein sequence ID" value="BAH75665.1"/>
    <property type="molecule type" value="Genomic_DNA"/>
</dbReference>
<dbReference type="SMART" id="SM00646">
    <property type="entry name" value="Ami_3"/>
    <property type="match status" value="1"/>
</dbReference>
<dbReference type="PROSITE" id="PS50005">
    <property type="entry name" value="TPR"/>
    <property type="match status" value="1"/>
</dbReference>
<dbReference type="CDD" id="cd02696">
    <property type="entry name" value="MurNAc-LAA"/>
    <property type="match status" value="1"/>
</dbReference>
<feature type="region of interest" description="Disordered" evidence="6">
    <location>
        <begin position="113"/>
        <end position="151"/>
    </location>
</feature>
<evidence type="ECO:0000256" key="4">
    <source>
        <dbReference type="ARBA" id="ARBA00023014"/>
    </source>
</evidence>
<feature type="repeat" description="TPR" evidence="5">
    <location>
        <begin position="64"/>
        <end position="97"/>
    </location>
</feature>
<dbReference type="STRING" id="573370.DMR_21740"/>
<organism evidence="8 9">
    <name type="scientific">Solidesulfovibrio magneticus (strain ATCC 700980 / DSM 13731 / RS-1)</name>
    <name type="common">Desulfovibrio magneticus</name>
    <dbReference type="NCBI Taxonomy" id="573370"/>
    <lineage>
        <taxon>Bacteria</taxon>
        <taxon>Pseudomonadati</taxon>
        <taxon>Thermodesulfobacteriota</taxon>
        <taxon>Desulfovibrionia</taxon>
        <taxon>Desulfovibrionales</taxon>
        <taxon>Desulfovibrionaceae</taxon>
        <taxon>Solidesulfovibrio</taxon>
    </lineage>
</organism>
<dbReference type="InterPro" id="IPR050695">
    <property type="entry name" value="N-acetylmuramoyl_amidase_3"/>
</dbReference>
<evidence type="ECO:0000256" key="2">
    <source>
        <dbReference type="ARBA" id="ARBA00011901"/>
    </source>
</evidence>
<dbReference type="Gene3D" id="1.25.40.10">
    <property type="entry name" value="Tetratricopeptide repeat domain"/>
    <property type="match status" value="1"/>
</dbReference>
<dbReference type="Pfam" id="PF01520">
    <property type="entry name" value="Amidase_3"/>
    <property type="match status" value="1"/>
</dbReference>
<keyword evidence="4" id="KW-0408">Iron</keyword>
<dbReference type="GO" id="GO:0008745">
    <property type="term" value="F:N-acetylmuramoyl-L-alanine amidase activity"/>
    <property type="evidence" value="ECO:0007669"/>
    <property type="project" value="UniProtKB-EC"/>
</dbReference>
<dbReference type="PANTHER" id="PTHR30404:SF0">
    <property type="entry name" value="N-ACETYLMURAMOYL-L-ALANINE AMIDASE AMIC"/>
    <property type="match status" value="1"/>
</dbReference>
<evidence type="ECO:0000256" key="5">
    <source>
        <dbReference type="PROSITE-ProRule" id="PRU00339"/>
    </source>
</evidence>
<dbReference type="Pfam" id="PF14559">
    <property type="entry name" value="TPR_19"/>
    <property type="match status" value="1"/>
</dbReference>
<dbReference type="KEGG" id="dma:DMR_21740"/>
<dbReference type="GO" id="GO:0009253">
    <property type="term" value="P:peptidoglycan catabolic process"/>
    <property type="evidence" value="ECO:0007669"/>
    <property type="project" value="InterPro"/>
</dbReference>
<protein>
    <recommendedName>
        <fullName evidence="2">N-acetylmuramoyl-L-alanine amidase</fullName>
        <ecNumber evidence="2">3.5.1.28</ecNumber>
    </recommendedName>
</protein>
<name>C4XSE3_SOLM1</name>
<feature type="domain" description="MurNAc-LAA" evidence="7">
    <location>
        <begin position="219"/>
        <end position="374"/>
    </location>
</feature>